<accession>A0A2H3DKX0</accession>
<organism evidence="1 2">
    <name type="scientific">Armillaria gallica</name>
    <name type="common">Bulbous honey fungus</name>
    <name type="synonym">Armillaria bulbosa</name>
    <dbReference type="NCBI Taxonomy" id="47427"/>
    <lineage>
        <taxon>Eukaryota</taxon>
        <taxon>Fungi</taxon>
        <taxon>Dikarya</taxon>
        <taxon>Basidiomycota</taxon>
        <taxon>Agaricomycotina</taxon>
        <taxon>Agaricomycetes</taxon>
        <taxon>Agaricomycetidae</taxon>
        <taxon>Agaricales</taxon>
        <taxon>Marasmiineae</taxon>
        <taxon>Physalacriaceae</taxon>
        <taxon>Armillaria</taxon>
    </lineage>
</organism>
<reference evidence="2" key="1">
    <citation type="journal article" date="2017" name="Nat. Ecol. Evol.">
        <title>Genome expansion and lineage-specific genetic innovations in the forest pathogenic fungi Armillaria.</title>
        <authorList>
            <person name="Sipos G."/>
            <person name="Prasanna A.N."/>
            <person name="Walter M.C."/>
            <person name="O'Connor E."/>
            <person name="Balint B."/>
            <person name="Krizsan K."/>
            <person name="Kiss B."/>
            <person name="Hess J."/>
            <person name="Varga T."/>
            <person name="Slot J."/>
            <person name="Riley R."/>
            <person name="Boka B."/>
            <person name="Rigling D."/>
            <person name="Barry K."/>
            <person name="Lee J."/>
            <person name="Mihaltcheva S."/>
            <person name="LaButti K."/>
            <person name="Lipzen A."/>
            <person name="Waldron R."/>
            <person name="Moloney N.M."/>
            <person name="Sperisen C."/>
            <person name="Kredics L."/>
            <person name="Vagvoelgyi C."/>
            <person name="Patrignani A."/>
            <person name="Fitzpatrick D."/>
            <person name="Nagy I."/>
            <person name="Doyle S."/>
            <person name="Anderson J.B."/>
            <person name="Grigoriev I.V."/>
            <person name="Gueldener U."/>
            <person name="Muensterkoetter M."/>
            <person name="Nagy L.G."/>
        </authorList>
    </citation>
    <scope>NUCLEOTIDE SEQUENCE [LARGE SCALE GENOMIC DNA]</scope>
    <source>
        <strain evidence="2">Ar21-2</strain>
    </source>
</reference>
<name>A0A2H3DKX0_ARMGA</name>
<dbReference type="InParanoid" id="A0A2H3DKX0"/>
<dbReference type="OrthoDB" id="10639724at2759"/>
<evidence type="ECO:0000313" key="1">
    <source>
        <dbReference type="EMBL" id="PBK94514.1"/>
    </source>
</evidence>
<dbReference type="AlphaFoldDB" id="A0A2H3DKX0"/>
<keyword evidence="2" id="KW-1185">Reference proteome</keyword>
<dbReference type="EMBL" id="KZ293654">
    <property type="protein sequence ID" value="PBK94514.1"/>
    <property type="molecule type" value="Genomic_DNA"/>
</dbReference>
<proteinExistence type="predicted"/>
<gene>
    <name evidence="1" type="ORF">ARMGADRAFT_1062627</name>
</gene>
<evidence type="ECO:0000313" key="2">
    <source>
        <dbReference type="Proteomes" id="UP000217790"/>
    </source>
</evidence>
<protein>
    <submittedName>
        <fullName evidence="1">Uncharacterized protein</fullName>
    </submittedName>
</protein>
<sequence>MSLVGRRLVLGSEKVNLASLGYRTLREQPSLLKIEAEGRRLNGINTGACGENRTESWKSLCTNTTQGTHPAVVTGSSAFLALPNSRHRGILSPILKRFLINTLGLQKTFKYESIVDYGSLSCSRTCNIKHGVAFASLSDVFVTGSYALNALRNTATTRRVDTQRAHSQGKER</sequence>
<dbReference type="Proteomes" id="UP000217790">
    <property type="component" value="Unassembled WGS sequence"/>
</dbReference>